<dbReference type="Gene3D" id="1.10.357.10">
    <property type="entry name" value="Tetracycline Repressor, domain 2"/>
    <property type="match status" value="1"/>
</dbReference>
<name>A0ABR8XKK9_9BACL</name>
<gene>
    <name evidence="4" type="ORF">H9632_05205</name>
</gene>
<dbReference type="PROSITE" id="PS50977">
    <property type="entry name" value="HTH_TETR_2"/>
    <property type="match status" value="1"/>
</dbReference>
<comment type="caution">
    <text evidence="4">The sequence shown here is derived from an EMBL/GenBank/DDBJ whole genome shotgun (WGS) entry which is preliminary data.</text>
</comment>
<evidence type="ECO:0000259" key="3">
    <source>
        <dbReference type="PROSITE" id="PS50977"/>
    </source>
</evidence>
<proteinExistence type="predicted"/>
<feature type="domain" description="HTH tetR-type" evidence="3">
    <location>
        <begin position="6"/>
        <end position="66"/>
    </location>
</feature>
<dbReference type="PANTHER" id="PTHR43479">
    <property type="entry name" value="ACREF/ENVCD OPERON REPRESSOR-RELATED"/>
    <property type="match status" value="1"/>
</dbReference>
<organism evidence="4 5">
    <name type="scientific">Solibacillus merdavium</name>
    <dbReference type="NCBI Taxonomy" id="2762218"/>
    <lineage>
        <taxon>Bacteria</taxon>
        <taxon>Bacillati</taxon>
        <taxon>Bacillota</taxon>
        <taxon>Bacilli</taxon>
        <taxon>Bacillales</taxon>
        <taxon>Caryophanaceae</taxon>
        <taxon>Solibacillus</taxon>
    </lineage>
</organism>
<dbReference type="InterPro" id="IPR050624">
    <property type="entry name" value="HTH-type_Tx_Regulator"/>
</dbReference>
<dbReference type="Pfam" id="PF00440">
    <property type="entry name" value="TetR_N"/>
    <property type="match status" value="1"/>
</dbReference>
<dbReference type="PRINTS" id="PR00455">
    <property type="entry name" value="HTHTETR"/>
</dbReference>
<dbReference type="RefSeq" id="WP_191703053.1">
    <property type="nucleotide sequence ID" value="NZ_JACSPW010000003.1"/>
</dbReference>
<sequence length="181" mass="20936">MKTKGELTKQNILKESIKLFSKQSFKNVTIRQIAKAAGISPASIYKYYDTQEDLYYAAMQSASQELINVLQTAETLEALVKTYLHHMLISEVLFEIMTYFSLDKENEKNILPISNEINYFLDLLENMIAGENAKIEAQLLFSTLNGLIISYKKIPDRNDETNFDAIQRLADYYIMQLKKRL</sequence>
<keyword evidence="5" id="KW-1185">Reference proteome</keyword>
<protein>
    <submittedName>
        <fullName evidence="4">TetR/AcrR family transcriptional regulator</fullName>
    </submittedName>
</protein>
<keyword evidence="1 2" id="KW-0238">DNA-binding</keyword>
<feature type="DNA-binding region" description="H-T-H motif" evidence="2">
    <location>
        <begin position="29"/>
        <end position="48"/>
    </location>
</feature>
<dbReference type="InterPro" id="IPR001647">
    <property type="entry name" value="HTH_TetR"/>
</dbReference>
<evidence type="ECO:0000313" key="5">
    <source>
        <dbReference type="Proteomes" id="UP000600565"/>
    </source>
</evidence>
<dbReference type="PANTHER" id="PTHR43479:SF11">
    <property type="entry name" value="ACREF_ENVCD OPERON REPRESSOR-RELATED"/>
    <property type="match status" value="1"/>
</dbReference>
<dbReference type="SUPFAM" id="SSF46689">
    <property type="entry name" value="Homeodomain-like"/>
    <property type="match status" value="1"/>
</dbReference>
<evidence type="ECO:0000313" key="4">
    <source>
        <dbReference type="EMBL" id="MBD8032458.1"/>
    </source>
</evidence>
<reference evidence="4 5" key="1">
    <citation type="submission" date="2020-08" db="EMBL/GenBank/DDBJ databases">
        <title>A Genomic Blueprint of the Chicken Gut Microbiome.</title>
        <authorList>
            <person name="Gilroy R."/>
            <person name="Ravi A."/>
            <person name="Getino M."/>
            <person name="Pursley I."/>
            <person name="Horton D.L."/>
            <person name="Alikhan N.-F."/>
            <person name="Baker D."/>
            <person name="Gharbi K."/>
            <person name="Hall N."/>
            <person name="Watson M."/>
            <person name="Adriaenssens E.M."/>
            <person name="Foster-Nyarko E."/>
            <person name="Jarju S."/>
            <person name="Secka A."/>
            <person name="Antonio M."/>
            <person name="Oren A."/>
            <person name="Chaudhuri R."/>
            <person name="La Ragione R.M."/>
            <person name="Hildebrand F."/>
            <person name="Pallen M.J."/>
        </authorList>
    </citation>
    <scope>NUCLEOTIDE SEQUENCE [LARGE SCALE GENOMIC DNA]</scope>
    <source>
        <strain evidence="4 5">Sa1YVA6</strain>
    </source>
</reference>
<dbReference type="Proteomes" id="UP000600565">
    <property type="component" value="Unassembled WGS sequence"/>
</dbReference>
<accession>A0ABR8XKK9</accession>
<dbReference type="InterPro" id="IPR009057">
    <property type="entry name" value="Homeodomain-like_sf"/>
</dbReference>
<evidence type="ECO:0000256" key="1">
    <source>
        <dbReference type="ARBA" id="ARBA00023125"/>
    </source>
</evidence>
<evidence type="ECO:0000256" key="2">
    <source>
        <dbReference type="PROSITE-ProRule" id="PRU00335"/>
    </source>
</evidence>
<dbReference type="EMBL" id="JACSPW010000003">
    <property type="protein sequence ID" value="MBD8032458.1"/>
    <property type="molecule type" value="Genomic_DNA"/>
</dbReference>